<protein>
    <submittedName>
        <fullName evidence="1">Uncharacterized protein</fullName>
    </submittedName>
</protein>
<dbReference type="Proteomes" id="UP001057402">
    <property type="component" value="Chromosome 9"/>
</dbReference>
<gene>
    <name evidence="1" type="ORF">MLD38_030498</name>
</gene>
<comment type="caution">
    <text evidence="1">The sequence shown here is derived from an EMBL/GenBank/DDBJ whole genome shotgun (WGS) entry which is preliminary data.</text>
</comment>
<accession>A0ACB9MS18</accession>
<name>A0ACB9MS18_9MYRT</name>
<keyword evidence="2" id="KW-1185">Reference proteome</keyword>
<evidence type="ECO:0000313" key="2">
    <source>
        <dbReference type="Proteomes" id="UP001057402"/>
    </source>
</evidence>
<dbReference type="EMBL" id="CM042888">
    <property type="protein sequence ID" value="KAI4325070.1"/>
    <property type="molecule type" value="Genomic_DNA"/>
</dbReference>
<evidence type="ECO:0000313" key="1">
    <source>
        <dbReference type="EMBL" id="KAI4325070.1"/>
    </source>
</evidence>
<reference evidence="2" key="1">
    <citation type="journal article" date="2023" name="Front. Plant Sci.">
        <title>Chromosomal-level genome assembly of Melastoma candidum provides insights into trichome evolution.</title>
        <authorList>
            <person name="Zhong Y."/>
            <person name="Wu W."/>
            <person name="Sun C."/>
            <person name="Zou P."/>
            <person name="Liu Y."/>
            <person name="Dai S."/>
            <person name="Zhou R."/>
        </authorList>
    </citation>
    <scope>NUCLEOTIDE SEQUENCE [LARGE SCALE GENOMIC DNA]</scope>
</reference>
<proteinExistence type="predicted"/>
<organism evidence="1 2">
    <name type="scientific">Melastoma candidum</name>
    <dbReference type="NCBI Taxonomy" id="119954"/>
    <lineage>
        <taxon>Eukaryota</taxon>
        <taxon>Viridiplantae</taxon>
        <taxon>Streptophyta</taxon>
        <taxon>Embryophyta</taxon>
        <taxon>Tracheophyta</taxon>
        <taxon>Spermatophyta</taxon>
        <taxon>Magnoliopsida</taxon>
        <taxon>eudicotyledons</taxon>
        <taxon>Gunneridae</taxon>
        <taxon>Pentapetalae</taxon>
        <taxon>rosids</taxon>
        <taxon>malvids</taxon>
        <taxon>Myrtales</taxon>
        <taxon>Melastomataceae</taxon>
        <taxon>Melastomatoideae</taxon>
        <taxon>Melastomateae</taxon>
        <taxon>Melastoma</taxon>
    </lineage>
</organism>
<sequence>MALPLPPAALVHALLAHLLVSSSISLADAKVPAIIVFGDSSVDSGNNNRISTILKSNFEPYGRDFYGGRPTGRFSNGRIPPDFISEAFGIKDSVPAYLDPAYKISDFATGVCFASAGSGYDNSTSDVLNVIPLWKELEYYNEYQGRLRHYLGKAKANAVLSEALYIVSLGTNDFLENYYSFPPGARQNQFSIKQYKDFLVGVASNFIRELHALGARKISFTGLPPMGCLPLERATYFMGGGKCNEEYNWVARDFNGKLRVAVGKLNKELHGLKMVLSDPFDLFLQIINRPSSYGFEVAERACCATGFIEMSYLCNRGNPFTCTDASKFVFWDSFHPTEKTSKIISDYLLKHVLFPAFS</sequence>